<reference evidence="1 2" key="1">
    <citation type="journal article" date="2019" name="Lett. Appl. Microbiol.">
        <title>A case of 'blown pack' spoilage of vacuum-packaged pork likely associated with Clostridium estertheticum in Canada.</title>
        <authorList>
            <person name="Zhang P."/>
            <person name="Ward P."/>
            <person name="McMullen L.M."/>
            <person name="Yang X."/>
        </authorList>
    </citation>
    <scope>NUCLEOTIDE SEQUENCE [LARGE SCALE GENOMIC DNA]</scope>
    <source>
        <strain evidence="1 2">MA19</strain>
    </source>
</reference>
<organism evidence="1 2">
    <name type="scientific">Clostridium estertheticum</name>
    <dbReference type="NCBI Taxonomy" id="238834"/>
    <lineage>
        <taxon>Bacteria</taxon>
        <taxon>Bacillati</taxon>
        <taxon>Bacillota</taxon>
        <taxon>Clostridia</taxon>
        <taxon>Eubacteriales</taxon>
        <taxon>Clostridiaceae</taxon>
        <taxon>Clostridium</taxon>
    </lineage>
</organism>
<gene>
    <name evidence="1" type="ORF">E4V82_17675</name>
</gene>
<evidence type="ECO:0000313" key="1">
    <source>
        <dbReference type="EMBL" id="MPQ63930.1"/>
    </source>
</evidence>
<dbReference type="RefSeq" id="WP_152753332.1">
    <property type="nucleotide sequence ID" value="NZ_CP077618.1"/>
</dbReference>
<protein>
    <submittedName>
        <fullName evidence="1">DUF2922 domain-containing protein</fullName>
    </submittedName>
</protein>
<comment type="caution">
    <text evidence="1">The sequence shown here is derived from an EMBL/GenBank/DDBJ whole genome shotgun (WGS) entry which is preliminary data.</text>
</comment>
<sequence>MHKLVMRFLTTIEGKYFTLSVDDIKADDKGPTITEAEVNALMDLVIAKNIFLSTSGDLTGKKDAKIVTTDTNTIKVA</sequence>
<dbReference type="InterPro" id="IPR021321">
    <property type="entry name" value="DUF2922"/>
</dbReference>
<proteinExistence type="predicted"/>
<evidence type="ECO:0000313" key="2">
    <source>
        <dbReference type="Proteomes" id="UP000342249"/>
    </source>
</evidence>
<dbReference type="AlphaFoldDB" id="A0A5N7J5B4"/>
<accession>A0A5N7J5B4</accession>
<dbReference type="EMBL" id="SPSF01000043">
    <property type="protein sequence ID" value="MPQ63930.1"/>
    <property type="molecule type" value="Genomic_DNA"/>
</dbReference>
<dbReference type="Proteomes" id="UP000342249">
    <property type="component" value="Unassembled WGS sequence"/>
</dbReference>
<dbReference type="Pfam" id="PF11148">
    <property type="entry name" value="DUF2922"/>
    <property type="match status" value="1"/>
</dbReference>
<name>A0A5N7J5B4_9CLOT</name>